<dbReference type="OrthoDB" id="9797825at2"/>
<evidence type="ECO:0000256" key="3">
    <source>
        <dbReference type="ARBA" id="ARBA00023186"/>
    </source>
</evidence>
<dbReference type="Pfam" id="PF07542">
    <property type="entry name" value="ATP12"/>
    <property type="match status" value="1"/>
</dbReference>
<dbReference type="PANTHER" id="PTHR21013">
    <property type="entry name" value="ATP SYNTHASE MITOCHONDRIAL F1 COMPLEX ASSEMBLY FACTOR 2/ATP12 PROTEIN, MITOCHONDRIAL PRECURSOR"/>
    <property type="match status" value="1"/>
</dbReference>
<gene>
    <name evidence="4" type="ORF">HDIA_1934</name>
</gene>
<dbReference type="Gene3D" id="3.30.2180.10">
    <property type="entry name" value="ATP12-like"/>
    <property type="match status" value="1"/>
</dbReference>
<organism evidence="4 5">
    <name type="scientific">Hartmannibacter diazotrophicus</name>
    <dbReference type="NCBI Taxonomy" id="1482074"/>
    <lineage>
        <taxon>Bacteria</taxon>
        <taxon>Pseudomonadati</taxon>
        <taxon>Pseudomonadota</taxon>
        <taxon>Alphaproteobacteria</taxon>
        <taxon>Hyphomicrobiales</taxon>
        <taxon>Pleomorphomonadaceae</taxon>
        <taxon>Hartmannibacter</taxon>
    </lineage>
</organism>
<dbReference type="KEGG" id="hdi:HDIA_1934"/>
<dbReference type="RefSeq" id="WP_099555980.1">
    <property type="nucleotide sequence ID" value="NZ_LT960614.1"/>
</dbReference>
<dbReference type="EMBL" id="LT960614">
    <property type="protein sequence ID" value="SON55475.1"/>
    <property type="molecule type" value="Genomic_DNA"/>
</dbReference>
<dbReference type="PANTHER" id="PTHR21013:SF10">
    <property type="entry name" value="ATP SYNTHASE MITOCHONDRIAL F1 COMPLEX ASSEMBLY FACTOR 2"/>
    <property type="match status" value="1"/>
</dbReference>
<evidence type="ECO:0000256" key="1">
    <source>
        <dbReference type="ARBA" id="ARBA00008231"/>
    </source>
</evidence>
<sequence length="255" mass="27844">MKDVFEDLVTGEDFDPVRKAQEKSRRELPKRFYMDVTVAELDGLFAIHLDGRPIRTPGRRIVGVPHRPAADTMAAEWAAQGTHINPATMPVTRLVHSAIDGVANAVEAVAEDAAKYAGTDLLCYRAEGPDGLVARQSAHWDPVVKWAEGRFGLTFRLAGGVMPVAQDEKVVPAVLAAIPRDPFLLSATHQFTTITGSVLLALAIVEGRLGFEEAFAASNVDEDWNTEQWGTDAEAVSRRAWRSDEMKAAAILTQR</sequence>
<dbReference type="AlphaFoldDB" id="A0A2C9D7G2"/>
<dbReference type="InterPro" id="IPR011419">
    <property type="entry name" value="ATP12_ATP_synth-F1-assembly"/>
</dbReference>
<evidence type="ECO:0000256" key="2">
    <source>
        <dbReference type="ARBA" id="ARBA00022946"/>
    </source>
</evidence>
<evidence type="ECO:0000313" key="4">
    <source>
        <dbReference type="EMBL" id="SON55475.1"/>
    </source>
</evidence>
<dbReference type="InterPro" id="IPR042272">
    <property type="entry name" value="ATP12_ATP_synth-F1-assembly_N"/>
</dbReference>
<keyword evidence="5" id="KW-1185">Reference proteome</keyword>
<keyword evidence="2" id="KW-0809">Transit peptide</keyword>
<dbReference type="Proteomes" id="UP000223606">
    <property type="component" value="Chromosome 1"/>
</dbReference>
<reference evidence="5" key="1">
    <citation type="submission" date="2017-09" db="EMBL/GenBank/DDBJ databases">
        <title>Genome sequence of Nannocystis excedens DSM 71.</title>
        <authorList>
            <person name="Blom J."/>
        </authorList>
    </citation>
    <scope>NUCLEOTIDE SEQUENCE [LARGE SCALE GENOMIC DNA]</scope>
    <source>
        <strain evidence="5">type strain: E19</strain>
    </source>
</reference>
<evidence type="ECO:0000313" key="5">
    <source>
        <dbReference type="Proteomes" id="UP000223606"/>
    </source>
</evidence>
<accession>A0A2C9D7G2</accession>
<protein>
    <submittedName>
        <fullName evidence="4">ATP12 chaperone protein</fullName>
    </submittedName>
</protein>
<keyword evidence="3" id="KW-0143">Chaperone</keyword>
<dbReference type="Gene3D" id="1.10.3580.10">
    <property type="entry name" value="ATP12 ATPase"/>
    <property type="match status" value="1"/>
</dbReference>
<name>A0A2C9D7G2_9HYPH</name>
<dbReference type="GO" id="GO:0043461">
    <property type="term" value="P:proton-transporting ATP synthase complex assembly"/>
    <property type="evidence" value="ECO:0007669"/>
    <property type="project" value="InterPro"/>
</dbReference>
<comment type="similarity">
    <text evidence="1">Belongs to the ATP12 family.</text>
</comment>
<proteinExistence type="inferred from homology"/>
<dbReference type="InterPro" id="IPR023335">
    <property type="entry name" value="ATP12_ortho_dom_sf"/>
</dbReference>
<dbReference type="SUPFAM" id="SSF160909">
    <property type="entry name" value="ATP12-like"/>
    <property type="match status" value="1"/>
</dbReference>